<feature type="compositionally biased region" description="Polar residues" evidence="1">
    <location>
        <begin position="25"/>
        <end position="37"/>
    </location>
</feature>
<evidence type="ECO:0000256" key="1">
    <source>
        <dbReference type="SAM" id="MobiDB-lite"/>
    </source>
</evidence>
<feature type="compositionally biased region" description="Polar residues" evidence="1">
    <location>
        <begin position="115"/>
        <end position="148"/>
    </location>
</feature>
<organism evidence="2 3">
    <name type="scientific">Methanobrevibacter curvatus</name>
    <dbReference type="NCBI Taxonomy" id="49547"/>
    <lineage>
        <taxon>Archaea</taxon>
        <taxon>Methanobacteriati</taxon>
        <taxon>Methanobacteriota</taxon>
        <taxon>Methanomada group</taxon>
        <taxon>Methanobacteria</taxon>
        <taxon>Methanobacteriales</taxon>
        <taxon>Methanobacteriaceae</taxon>
        <taxon>Methanobrevibacter</taxon>
    </lineage>
</organism>
<feature type="compositionally biased region" description="Basic and acidic residues" evidence="1">
    <location>
        <begin position="92"/>
        <end position="110"/>
    </location>
</feature>
<evidence type="ECO:0000313" key="3">
    <source>
        <dbReference type="Proteomes" id="UP000077245"/>
    </source>
</evidence>
<protein>
    <submittedName>
        <fullName evidence="2">Uncharacterized protein</fullName>
    </submittedName>
</protein>
<feature type="compositionally biased region" description="Acidic residues" evidence="1">
    <location>
        <begin position="41"/>
        <end position="50"/>
    </location>
</feature>
<keyword evidence="3" id="KW-1185">Reference proteome</keyword>
<comment type="caution">
    <text evidence="2">The sequence shown here is derived from an EMBL/GenBank/DDBJ whole genome shotgun (WGS) entry which is preliminary data.</text>
</comment>
<gene>
    <name evidence="2" type="ORF">MBCUR_10360</name>
</gene>
<reference evidence="2 3" key="1">
    <citation type="submission" date="2016-04" db="EMBL/GenBank/DDBJ databases">
        <title>Genome sequence of Methanobrevibacter curvatus DSM 11111.</title>
        <authorList>
            <person name="Poehlein A."/>
            <person name="Seedorf H."/>
            <person name="Daniel R."/>
        </authorList>
    </citation>
    <scope>NUCLEOTIDE SEQUENCE [LARGE SCALE GENOMIC DNA]</scope>
    <source>
        <strain evidence="2 3">DSM 11111</strain>
    </source>
</reference>
<accession>A0A166AW86</accession>
<dbReference type="Proteomes" id="UP000077245">
    <property type="component" value="Unassembled WGS sequence"/>
</dbReference>
<dbReference type="OrthoDB" id="37016at2157"/>
<name>A0A166AW86_9EURY</name>
<dbReference type="RefSeq" id="WP_211265128.1">
    <property type="nucleotide sequence ID" value="NZ_LWMV01000166.1"/>
</dbReference>
<dbReference type="PATRIC" id="fig|49547.3.peg.1105"/>
<dbReference type="EMBL" id="LWMV01000166">
    <property type="protein sequence ID" value="KZX12546.1"/>
    <property type="molecule type" value="Genomic_DNA"/>
</dbReference>
<feature type="compositionally biased region" description="Basic and acidic residues" evidence="1">
    <location>
        <begin position="51"/>
        <end position="64"/>
    </location>
</feature>
<dbReference type="AlphaFoldDB" id="A0A166AW86"/>
<sequence length="224" mass="25369">MVEKNIGLGRGLDSLIPKIDENDETSYTLEEILNNSKGENKEEEEVEEKTEDTKDNTEKNDTSSKKAVSKKKTAKKAKKSTSTKTTKKTSKSKNENKKNKENKKTDKIATDENIETSLPQDQDNDLKSTNLKPTNDSKNIESDVSQDLSIDPIVESNVNDVKKVIGKNPRITLWSVKSAAVLRYLRKTKPEFSISKEASELIDEAISNKYPEIWELFEDLENEK</sequence>
<feature type="compositionally biased region" description="Basic residues" evidence="1">
    <location>
        <begin position="67"/>
        <end position="91"/>
    </location>
</feature>
<proteinExistence type="predicted"/>
<evidence type="ECO:0000313" key="2">
    <source>
        <dbReference type="EMBL" id="KZX12546.1"/>
    </source>
</evidence>
<feature type="region of interest" description="Disordered" evidence="1">
    <location>
        <begin position="1"/>
        <end position="149"/>
    </location>
</feature>